<dbReference type="InterPro" id="IPR036770">
    <property type="entry name" value="Ankyrin_rpt-contain_sf"/>
</dbReference>
<sequence length="698" mass="81159">MTITESYPIHRCVFRNDQFGLRELLKDKEMKKRINELDHHGNSPIHLALMLDRRNCILILLNNGCDVITRNTYNWNPLDEAIMLGDIDIIEKITLMKYRDYAKGFAVSGGKLEEWNSVLPCVHLKLKFKCKSTVPMIAKICPKDTINFYKKGNFFRIDTSISGFDTRGIPRIIKGDITIIAKFKIDGLCQILLLDNKKKAYQELYPEMPQWVINNLLKSSIDIKTLFKIFLDTSNLIIKQRKGGLLKKTKKTLQMERNKVYKADLFKAKDFKIIIRKRGNESTIGDHKSDIRTKILNVEQSRNKTMKRDSANLNIQDSELISSKLMNIEKSFMLESKGSGGDKGKGKSSNKLFKRKGKSAKFDSDDESDDDSDDDSVISNDENNITMSSSSIRGSISGEPIVKKSIFQKYLDESILDYKDFDLYLTKSISDMISNGKDKDGQKVTETDILYLRQMYPGYIEYIMSGFHEDFDLLNQQNEKAKAQKKVSKDGKTVTYEITDDMEDTLDWDEAFNKKEKAAMTAANLEKARKEKEWQEKVARFKNFDWEHSKVTEDQYFDESHNPGILHMGRIMSIDEERKSFTNSIKFWMSQENTFPINFSQFQPLIDYISLMFFDQVNKTDEEDHFDRDEYRYGIKCIQEMLQADRRFPIKIIIPILASVKAQLRFTECNTNPEDIPDSLFEIPKNYKYGEIYFLNIK</sequence>
<comment type="caution">
    <text evidence="11">The sequence shown here is derived from an EMBL/GenBank/DDBJ whole genome shotgun (WGS) entry which is preliminary data.</text>
</comment>
<organism evidence="11 12">
    <name type="scientific">Neocallimastix californiae</name>
    <dbReference type="NCBI Taxonomy" id="1754190"/>
    <lineage>
        <taxon>Eukaryota</taxon>
        <taxon>Fungi</taxon>
        <taxon>Fungi incertae sedis</taxon>
        <taxon>Chytridiomycota</taxon>
        <taxon>Chytridiomycota incertae sedis</taxon>
        <taxon>Neocallimastigomycetes</taxon>
        <taxon>Neocallimastigales</taxon>
        <taxon>Neocallimastigaceae</taxon>
        <taxon>Neocallimastix</taxon>
    </lineage>
</organism>
<keyword evidence="5" id="KW-0472">Membrane</keyword>
<reference evidence="11 12" key="1">
    <citation type="submission" date="2016-08" db="EMBL/GenBank/DDBJ databases">
        <title>A Parts List for Fungal Cellulosomes Revealed by Comparative Genomics.</title>
        <authorList>
            <consortium name="DOE Joint Genome Institute"/>
            <person name="Haitjema C.H."/>
            <person name="Gilmore S.P."/>
            <person name="Henske J.K."/>
            <person name="Solomon K.V."/>
            <person name="De Groot R."/>
            <person name="Kuo A."/>
            <person name="Mondo S.J."/>
            <person name="Salamov A.A."/>
            <person name="Labutti K."/>
            <person name="Zhao Z."/>
            <person name="Chiniquy J."/>
            <person name="Barry K."/>
            <person name="Brewer H.M."/>
            <person name="Purvine S.O."/>
            <person name="Wright A.T."/>
            <person name="Boxma B."/>
            <person name="Van Alen T."/>
            <person name="Hackstein J.H."/>
            <person name="Baker S.E."/>
            <person name="Grigoriev I.V."/>
            <person name="O'Malley M.A."/>
        </authorList>
    </citation>
    <scope>NUCLEOTIDE SEQUENCE [LARGE SCALE GENOMIC DNA]</scope>
    <source>
        <strain evidence="11 12">G1</strain>
    </source>
</reference>
<feature type="compositionally biased region" description="Basic residues" evidence="9">
    <location>
        <begin position="346"/>
        <end position="359"/>
    </location>
</feature>
<protein>
    <recommendedName>
        <fullName evidence="10">Ankyrin repeat domain-containing protein</fullName>
    </recommendedName>
</protein>
<dbReference type="GO" id="GO:0005789">
    <property type="term" value="C:endoplasmic reticulum membrane"/>
    <property type="evidence" value="ECO:0007669"/>
    <property type="project" value="UniProtKB-SubCell"/>
</dbReference>
<evidence type="ECO:0000256" key="5">
    <source>
        <dbReference type="ARBA" id="ARBA00023136"/>
    </source>
</evidence>
<keyword evidence="4 8" id="KW-0040">ANK repeat</keyword>
<dbReference type="EMBL" id="MCOG01000006">
    <property type="protein sequence ID" value="ORY84031.1"/>
    <property type="molecule type" value="Genomic_DNA"/>
</dbReference>
<evidence type="ECO:0000256" key="3">
    <source>
        <dbReference type="ARBA" id="ARBA00022824"/>
    </source>
</evidence>
<evidence type="ECO:0000256" key="8">
    <source>
        <dbReference type="PROSITE-ProRule" id="PRU00023"/>
    </source>
</evidence>
<dbReference type="PROSITE" id="PS50088">
    <property type="entry name" value="ANK_REPEAT"/>
    <property type="match status" value="1"/>
</dbReference>
<feature type="repeat" description="ANK" evidence="8">
    <location>
        <begin position="40"/>
        <end position="72"/>
    </location>
</feature>
<dbReference type="PANTHER" id="PTHR12447:SF25">
    <property type="entry name" value="ANKYRIN REPEAT DOMAIN-CONTAINING PROTEIN 13C"/>
    <property type="match status" value="1"/>
</dbReference>
<feature type="domain" description="Ankyrin repeat" evidence="10">
    <location>
        <begin position="156"/>
        <end position="364"/>
    </location>
</feature>
<dbReference type="Gene3D" id="1.25.40.20">
    <property type="entry name" value="Ankyrin repeat-containing domain"/>
    <property type="match status" value="1"/>
</dbReference>
<name>A0A1Y2FJ94_9FUNG</name>
<evidence type="ECO:0000313" key="12">
    <source>
        <dbReference type="Proteomes" id="UP000193920"/>
    </source>
</evidence>
<evidence type="ECO:0000256" key="9">
    <source>
        <dbReference type="SAM" id="MobiDB-lite"/>
    </source>
</evidence>
<accession>A0A1Y2FJ94</accession>
<evidence type="ECO:0000259" key="10">
    <source>
        <dbReference type="Pfam" id="PF11904"/>
    </source>
</evidence>
<evidence type="ECO:0000256" key="7">
    <source>
        <dbReference type="ARBA" id="ARBA00037107"/>
    </source>
</evidence>
<dbReference type="InterPro" id="IPR055285">
    <property type="entry name" value="ANKRD13_C"/>
</dbReference>
<evidence type="ECO:0000313" key="11">
    <source>
        <dbReference type="EMBL" id="ORY84031.1"/>
    </source>
</evidence>
<dbReference type="Pfam" id="PF11904">
    <property type="entry name" value="ANKRD13_C"/>
    <property type="match status" value="1"/>
</dbReference>
<keyword evidence="3" id="KW-0256">Endoplasmic reticulum</keyword>
<dbReference type="InterPro" id="IPR002110">
    <property type="entry name" value="Ankyrin_rpt"/>
</dbReference>
<evidence type="ECO:0000256" key="2">
    <source>
        <dbReference type="ARBA" id="ARBA00022737"/>
    </source>
</evidence>
<dbReference type="Proteomes" id="UP000193920">
    <property type="component" value="Unassembled WGS sequence"/>
</dbReference>
<feature type="compositionally biased region" description="Acidic residues" evidence="9">
    <location>
        <begin position="364"/>
        <end position="376"/>
    </location>
</feature>
<evidence type="ECO:0000256" key="1">
    <source>
        <dbReference type="ARBA" id="ARBA00004586"/>
    </source>
</evidence>
<dbReference type="Pfam" id="PF12796">
    <property type="entry name" value="Ank_2"/>
    <property type="match status" value="1"/>
</dbReference>
<feature type="region of interest" description="Disordered" evidence="9">
    <location>
        <begin position="336"/>
        <end position="392"/>
    </location>
</feature>
<proteinExistence type="predicted"/>
<evidence type="ECO:0000256" key="4">
    <source>
        <dbReference type="ARBA" id="ARBA00023043"/>
    </source>
</evidence>
<dbReference type="AlphaFoldDB" id="A0A1Y2FJ94"/>
<comment type="function">
    <text evidence="7">Acts as a molecular chaperone for G protein-coupled receptors, regulating their biogenesis and exit from the ER.</text>
</comment>
<keyword evidence="6" id="KW-0143">Chaperone</keyword>
<gene>
    <name evidence="11" type="ORF">LY90DRAFT_697265</name>
</gene>
<dbReference type="PROSITE" id="PS50297">
    <property type="entry name" value="ANK_REP_REGION"/>
    <property type="match status" value="1"/>
</dbReference>
<keyword evidence="12" id="KW-1185">Reference proteome</keyword>
<dbReference type="SUPFAM" id="SSF48403">
    <property type="entry name" value="Ankyrin repeat"/>
    <property type="match status" value="1"/>
</dbReference>
<dbReference type="PANTHER" id="PTHR12447">
    <property type="entry name" value="ANKYRIN REPEAT DOMAIN-CONTAINING PROTEIN 13"/>
    <property type="match status" value="1"/>
</dbReference>
<comment type="subcellular location">
    <subcellularLocation>
        <location evidence="1">Endoplasmic reticulum membrane</location>
    </subcellularLocation>
</comment>
<feature type="compositionally biased region" description="Low complexity" evidence="9">
    <location>
        <begin position="377"/>
        <end position="392"/>
    </location>
</feature>
<dbReference type="InterPro" id="IPR021832">
    <property type="entry name" value="ANKRD13"/>
</dbReference>
<evidence type="ECO:0000256" key="6">
    <source>
        <dbReference type="ARBA" id="ARBA00023186"/>
    </source>
</evidence>
<dbReference type="STRING" id="1754190.A0A1Y2FJ94"/>
<dbReference type="OrthoDB" id="1585644at2759"/>
<keyword evidence="2" id="KW-0677">Repeat</keyword>